<evidence type="ECO:0000256" key="1">
    <source>
        <dbReference type="ARBA" id="ARBA00022722"/>
    </source>
</evidence>
<dbReference type="CDD" id="cd18809">
    <property type="entry name" value="SF1_C_RecD"/>
    <property type="match status" value="1"/>
</dbReference>
<keyword evidence="7 11" id="KW-0067">ATP-binding</keyword>
<dbReference type="InterPro" id="IPR006344">
    <property type="entry name" value="RecD"/>
</dbReference>
<comment type="subunit">
    <text evidence="11">Heterotrimer of RecB, RecC and RecD. All subunits contribute to DNA-binding.</text>
</comment>
<dbReference type="Pfam" id="PF13245">
    <property type="entry name" value="AAA_19"/>
    <property type="match status" value="1"/>
</dbReference>
<dbReference type="InterPro" id="IPR041851">
    <property type="entry name" value="RecD_N_sf"/>
</dbReference>
<evidence type="ECO:0000256" key="6">
    <source>
        <dbReference type="ARBA" id="ARBA00022839"/>
    </source>
</evidence>
<keyword evidence="9 11" id="KW-0234">DNA repair</keyword>
<evidence type="ECO:0000256" key="11">
    <source>
        <dbReference type="HAMAP-Rule" id="MF_01487"/>
    </source>
</evidence>
<evidence type="ECO:0000256" key="9">
    <source>
        <dbReference type="ARBA" id="ARBA00023204"/>
    </source>
</evidence>
<dbReference type="Gene3D" id="1.10.10.1020">
    <property type="entry name" value="RecBCD complex, subunit RecD, N-terminal domain"/>
    <property type="match status" value="1"/>
</dbReference>
<dbReference type="EMBL" id="CP101989">
    <property type="protein sequence ID" value="UUI67058.1"/>
    <property type="molecule type" value="Genomic_DNA"/>
</dbReference>
<dbReference type="SUPFAM" id="SSF52540">
    <property type="entry name" value="P-loop containing nucleoside triphosphate hydrolases"/>
    <property type="match status" value="1"/>
</dbReference>
<sequence length="646" mass="67342">MPGADVDPGDPRRPWRAGPLLATFAAAGVLTSADVRVAERLGLLTGEADPTVHLAAALAVRAVRSGSVCVDLADAPSLAAEGSPEDPDAPAPDVDLPWPGLDPWTAAVRRSPLVADGVDGPADRPVRWVDGRVYLDRYWRDEQVVRREVDARLVGLLDVDDDALRAAVHARFGRPQDARQRLAAATAALSRLTVLTGGPGTGKTTTVARLVAVLRDVAGPGLRVALAAPTGKAAARLQEAVNSELARLAGGTADTAAVTPLAASTVHRLLGWRPSGTRFAHDRTHRLPHDVVVLDEASMVSLPLLARVLDALRPDARLVLVGDPDQLASVEVGAVLGDLVTRTMRPGLLPSRLAAVLPDDVPRSASPSGEAAQRRQGDGAPDDDARDAAALHGGVVRLVVPHRFGHDLGALADAVRRGDADTTLELLRAGGAHASLVEPAGGTPTDDEVPGLQVDVGATGARIRASALTGDAAGALEALGTHRLLLAHRRGPAGVARWAALAQRWVEDATGDRAHGPWPVGRPLLVTTNDRTTGLSNGDTGVVVADGAGGVVAAFGDPHAPRLVRPHRLPAVETVHAMTVHRAQGSQFTYVTVVLPPASSPLLTRELLYTAITRARENVRVVGSADAVRAAVERPVRRASGLRFPR</sequence>
<evidence type="ECO:0000313" key="14">
    <source>
        <dbReference type="EMBL" id="UUI67058.1"/>
    </source>
</evidence>
<keyword evidence="3 11" id="KW-0227">DNA damage</keyword>
<comment type="similarity">
    <text evidence="11">Belongs to the RecD family.</text>
</comment>
<evidence type="ECO:0000256" key="10">
    <source>
        <dbReference type="ARBA" id="ARBA00023235"/>
    </source>
</evidence>
<evidence type="ECO:0000256" key="5">
    <source>
        <dbReference type="ARBA" id="ARBA00022806"/>
    </source>
</evidence>
<dbReference type="Pfam" id="PF13538">
    <property type="entry name" value="UvrD_C_2"/>
    <property type="match status" value="1"/>
</dbReference>
<dbReference type="Pfam" id="PF21185">
    <property type="entry name" value="RecD_N"/>
    <property type="match status" value="1"/>
</dbReference>
<feature type="region of interest" description="Disordered" evidence="12">
    <location>
        <begin position="359"/>
        <end position="386"/>
    </location>
</feature>
<dbReference type="InterPro" id="IPR049550">
    <property type="entry name" value="RecD_N"/>
</dbReference>
<organism evidence="14 15">
    <name type="scientific">Cellulomonas wangsupingiae</name>
    <dbReference type="NCBI Taxonomy" id="2968085"/>
    <lineage>
        <taxon>Bacteria</taxon>
        <taxon>Bacillati</taxon>
        <taxon>Actinomycetota</taxon>
        <taxon>Actinomycetes</taxon>
        <taxon>Micrococcales</taxon>
        <taxon>Cellulomonadaceae</taxon>
        <taxon>Cellulomonas</taxon>
    </lineage>
</organism>
<name>A0ABY5KF75_9CELL</name>
<feature type="domain" description="AAA+ ATPase" evidence="13">
    <location>
        <begin position="189"/>
        <end position="359"/>
    </location>
</feature>
<keyword evidence="6 11" id="KW-0269">Exonuclease</keyword>
<reference evidence="14 15" key="1">
    <citation type="submission" date="2022-07" db="EMBL/GenBank/DDBJ databases">
        <title>Novel species in genus cellulomonas.</title>
        <authorList>
            <person name="Ye L."/>
        </authorList>
    </citation>
    <scope>NUCLEOTIDE SEQUENCE [LARGE SCALE GENOMIC DNA]</scope>
    <source>
        <strain evidence="15">zg-Y908</strain>
    </source>
</reference>
<keyword evidence="15" id="KW-1185">Reference proteome</keyword>
<evidence type="ECO:0000256" key="2">
    <source>
        <dbReference type="ARBA" id="ARBA00022741"/>
    </source>
</evidence>
<protein>
    <recommendedName>
        <fullName evidence="11">RecBCD enzyme subunit RecD</fullName>
        <ecNumber evidence="11">5.6.2.3</ecNumber>
    </recommendedName>
    <alternativeName>
        <fullName evidence="11">DNA 5'-3' helicase subunit RecD</fullName>
    </alternativeName>
    <alternativeName>
        <fullName evidence="11">Exonuclease V subunit RecD</fullName>
        <shortName evidence="11">ExoV subunit RecD</shortName>
    </alternativeName>
    <alternativeName>
        <fullName evidence="11">Helicase/nuclease RecBCD subunit RecD</fullName>
    </alternativeName>
</protein>
<comment type="miscellaneous">
    <text evidence="11">In the RecBCD complex, RecB has a slow 3'-5' helicase, an exonuclease activity and loads RecA onto ssDNA, RecD has a fast 5'-3' helicase activity, while RecC stimulates the ATPase and processivity of the RecB helicase and contributes to recognition of the Chi site.</text>
</comment>
<evidence type="ECO:0000256" key="12">
    <source>
        <dbReference type="SAM" id="MobiDB-lite"/>
    </source>
</evidence>
<keyword evidence="4 11" id="KW-0378">Hydrolase</keyword>
<dbReference type="InterPro" id="IPR027785">
    <property type="entry name" value="UvrD-like_helicase_C"/>
</dbReference>
<dbReference type="CDD" id="cd17933">
    <property type="entry name" value="DEXSc_RecD-like"/>
    <property type="match status" value="1"/>
</dbReference>
<gene>
    <name evidence="11 14" type="primary">recD</name>
    <name evidence="14" type="ORF">NP075_12745</name>
</gene>
<keyword evidence="8 11" id="KW-0238">DNA-binding</keyword>
<dbReference type="NCBIfam" id="TIGR01447">
    <property type="entry name" value="recD"/>
    <property type="match status" value="1"/>
</dbReference>
<feature type="binding site" evidence="11">
    <location>
        <begin position="197"/>
        <end position="204"/>
    </location>
    <ligand>
        <name>ATP</name>
        <dbReference type="ChEBI" id="CHEBI:30616"/>
    </ligand>
</feature>
<dbReference type="PANTHER" id="PTHR43788">
    <property type="entry name" value="DNA2/NAM7 HELICASE FAMILY MEMBER"/>
    <property type="match status" value="1"/>
</dbReference>
<evidence type="ECO:0000256" key="4">
    <source>
        <dbReference type="ARBA" id="ARBA00022801"/>
    </source>
</evidence>
<keyword evidence="10 11" id="KW-0413">Isomerase</keyword>
<accession>A0ABY5KF75</accession>
<dbReference type="InterPro" id="IPR003593">
    <property type="entry name" value="AAA+_ATPase"/>
</dbReference>
<evidence type="ECO:0000313" key="15">
    <source>
        <dbReference type="Proteomes" id="UP001317322"/>
    </source>
</evidence>
<dbReference type="GO" id="GO:0008854">
    <property type="term" value="F:exodeoxyribonuclease V activity"/>
    <property type="evidence" value="ECO:0007669"/>
    <property type="project" value="UniProtKB-EC"/>
</dbReference>
<evidence type="ECO:0000256" key="8">
    <source>
        <dbReference type="ARBA" id="ARBA00023125"/>
    </source>
</evidence>
<evidence type="ECO:0000259" key="13">
    <source>
        <dbReference type="SMART" id="SM00382"/>
    </source>
</evidence>
<evidence type="ECO:0000256" key="3">
    <source>
        <dbReference type="ARBA" id="ARBA00022763"/>
    </source>
</evidence>
<keyword evidence="5 11" id="KW-0347">Helicase</keyword>
<dbReference type="PANTHER" id="PTHR43788:SF6">
    <property type="entry name" value="DNA HELICASE B"/>
    <property type="match status" value="1"/>
</dbReference>
<comment type="catalytic activity">
    <reaction evidence="11">
        <text>ATP + H2O = ADP + phosphate + H(+)</text>
        <dbReference type="Rhea" id="RHEA:13065"/>
        <dbReference type="ChEBI" id="CHEBI:15377"/>
        <dbReference type="ChEBI" id="CHEBI:15378"/>
        <dbReference type="ChEBI" id="CHEBI:30616"/>
        <dbReference type="ChEBI" id="CHEBI:43474"/>
        <dbReference type="ChEBI" id="CHEBI:456216"/>
        <dbReference type="EC" id="5.6.2.3"/>
    </reaction>
</comment>
<dbReference type="InterPro" id="IPR027417">
    <property type="entry name" value="P-loop_NTPase"/>
</dbReference>
<dbReference type="Proteomes" id="UP001317322">
    <property type="component" value="Chromosome"/>
</dbReference>
<evidence type="ECO:0000256" key="7">
    <source>
        <dbReference type="ARBA" id="ARBA00022840"/>
    </source>
</evidence>
<dbReference type="EC" id="5.6.2.3" evidence="11"/>
<keyword evidence="1 11" id="KW-0540">Nuclease</keyword>
<dbReference type="HAMAP" id="MF_01487">
    <property type="entry name" value="RecD"/>
    <property type="match status" value="1"/>
</dbReference>
<dbReference type="Gene3D" id="3.40.50.300">
    <property type="entry name" value="P-loop containing nucleotide triphosphate hydrolases"/>
    <property type="match status" value="3"/>
</dbReference>
<keyword evidence="2 11" id="KW-0547">Nucleotide-binding</keyword>
<dbReference type="InterPro" id="IPR050534">
    <property type="entry name" value="Coronavir_polyprotein_1ab"/>
</dbReference>
<comment type="function">
    <text evidence="11">A helicase/nuclease that prepares dsDNA breaks (DSB) for recombinational DNA repair. Binds to DSBs and unwinds DNA via a highly rapid and processive ATP-dependent bidirectional helicase activity. Unwinds dsDNA until it encounters a Chi (crossover hotspot instigator) sequence from the 3' direction. Cuts ssDNA a few nucleotides 3' to the Chi site. The properties and activities of the enzyme are changed at Chi. The Chi-altered holoenzyme produces a long 3'-ssDNA overhang and facilitates RecA-binding to the ssDNA for homologous DNA recombination and repair. Holoenzyme degrades any linearized DNA that is unable to undergo homologous recombination. In the holoenzyme this subunit has ssDNA-dependent ATPase and 5'-3' helicase activity. When added to pre-assembled RecBC greatly stimulates nuclease activity and augments holoenzyme processivity. Negatively regulates the RecA-loading ability of RecBCD.</text>
</comment>
<dbReference type="SMART" id="SM00382">
    <property type="entry name" value="AAA"/>
    <property type="match status" value="1"/>
</dbReference>
<proteinExistence type="inferred from homology"/>